<protein>
    <submittedName>
        <fullName evidence="1">Uncharacterized protein</fullName>
    </submittedName>
</protein>
<name>A0AA88F5Z6_RHIRH</name>
<accession>A0AA88F5Z6</accession>
<evidence type="ECO:0000313" key="1">
    <source>
        <dbReference type="EMBL" id="KAA3504388.1"/>
    </source>
</evidence>
<dbReference type="Proteomes" id="UP000473658">
    <property type="component" value="Unassembled WGS sequence"/>
</dbReference>
<proteinExistence type="predicted"/>
<sequence length="60" mass="7167">MDNSPAGFLRANDPASMTVPFFEEMLIRNRSARNKVWLFLFFQWHNQNRCNAKREACYEP</sequence>
<evidence type="ECO:0000313" key="2">
    <source>
        <dbReference type="Proteomes" id="UP000473658"/>
    </source>
</evidence>
<dbReference type="AlphaFoldDB" id="A0AA88F5Z6"/>
<gene>
    <name evidence="1" type="ORF">DXM27_03895</name>
</gene>
<dbReference type="EMBL" id="QRFF01000001">
    <property type="protein sequence ID" value="KAA3504388.1"/>
    <property type="molecule type" value="Genomic_DNA"/>
</dbReference>
<comment type="caution">
    <text evidence="1">The sequence shown here is derived from an EMBL/GenBank/DDBJ whole genome shotgun (WGS) entry which is preliminary data.</text>
</comment>
<organism evidence="1 2">
    <name type="scientific">Rhizobium rhizogenes</name>
    <name type="common">Agrobacterium rhizogenes</name>
    <dbReference type="NCBI Taxonomy" id="359"/>
    <lineage>
        <taxon>Bacteria</taxon>
        <taxon>Pseudomonadati</taxon>
        <taxon>Pseudomonadota</taxon>
        <taxon>Alphaproteobacteria</taxon>
        <taxon>Hyphomicrobiales</taxon>
        <taxon>Rhizobiaceae</taxon>
        <taxon>Rhizobium/Agrobacterium group</taxon>
        <taxon>Rhizobium</taxon>
    </lineage>
</organism>
<reference evidence="1 2" key="1">
    <citation type="submission" date="2018-08" db="EMBL/GenBank/DDBJ databases">
        <title>Crown Gall in kiwifruit.</title>
        <authorList>
            <person name="Visnovsky S.B."/>
            <person name="Pitman A.R."/>
        </authorList>
    </citation>
    <scope>NUCLEOTIDE SEQUENCE [LARGE SCALE GENOMIC DNA]</scope>
    <source>
        <strain evidence="1 2">SBV_302_78_2</strain>
    </source>
</reference>